<sequence length="469" mass="48630">MHRGTRHNHLGSSSDAGAATSSGTETRGVQMSNQLQAGPGPASHPVSRATVRRAMTAAGAGQAVEFFEFTVYGATVPYLAHVFFPSGDATATLLATWAVFAVAFFVRPVGAYFFGSLGDRIGRRRVLASVIFIMSAATFAIGLVPSYATIGIAAPALLILLRCVQGFSAGGEATGAIAYLAEYAGDGRRGLVTSVWQVASFVGVFGATLSVTGIVAVVGEDAFAGGGWRVLFMVAGLLGALGFYLRNKLPETPEFEAVSAEGDVAHAPLREAIASHGRQMLVMAGLAVVFNFGFYFALVYLPTLMTGSLGISSSSMTVATIVAVAISISLCPLAGLAADRFGRRPVLVIAAALSMLFAIPCRLLIETSAAGAVIAFTVLVCIVAIYNSVFPTVMAELFPTKIRYSATSLVYGTCVAVFGGGGPYLAAWLRSETGSSTTPFVMMTVAAAISLTVAVFALPETAPRNRRLG</sequence>
<evidence type="ECO:0000256" key="7">
    <source>
        <dbReference type="ARBA" id="ARBA00022989"/>
    </source>
</evidence>
<keyword evidence="5 10" id="KW-0812">Transmembrane</keyword>
<feature type="transmembrane region" description="Helical" evidence="10">
    <location>
        <begin position="409"/>
        <end position="428"/>
    </location>
</feature>
<dbReference type="PROSITE" id="PS00216">
    <property type="entry name" value="SUGAR_TRANSPORT_1"/>
    <property type="match status" value="1"/>
</dbReference>
<feature type="transmembrane region" description="Helical" evidence="10">
    <location>
        <begin position="228"/>
        <end position="245"/>
    </location>
</feature>
<evidence type="ECO:0000256" key="9">
    <source>
        <dbReference type="SAM" id="MobiDB-lite"/>
    </source>
</evidence>
<dbReference type="SUPFAM" id="SSF103473">
    <property type="entry name" value="MFS general substrate transporter"/>
    <property type="match status" value="1"/>
</dbReference>
<evidence type="ECO:0000256" key="4">
    <source>
        <dbReference type="ARBA" id="ARBA00022475"/>
    </source>
</evidence>
<feature type="transmembrane region" description="Helical" evidence="10">
    <location>
        <begin position="440"/>
        <end position="458"/>
    </location>
</feature>
<dbReference type="AlphaFoldDB" id="A0A5C4VRX9"/>
<dbReference type="PROSITE" id="PS50850">
    <property type="entry name" value="MFS"/>
    <property type="match status" value="1"/>
</dbReference>
<dbReference type="PANTHER" id="PTHR43528">
    <property type="entry name" value="ALPHA-KETOGLUTARATE PERMEASE"/>
    <property type="match status" value="1"/>
</dbReference>
<evidence type="ECO:0000256" key="1">
    <source>
        <dbReference type="ARBA" id="ARBA00004651"/>
    </source>
</evidence>
<feature type="transmembrane region" description="Helical" evidence="10">
    <location>
        <begin position="346"/>
        <end position="365"/>
    </location>
</feature>
<keyword evidence="13" id="KW-1185">Reference proteome</keyword>
<feature type="transmembrane region" description="Helical" evidence="10">
    <location>
        <begin position="313"/>
        <end position="334"/>
    </location>
</feature>
<dbReference type="InterPro" id="IPR036259">
    <property type="entry name" value="MFS_trans_sf"/>
</dbReference>
<dbReference type="PANTHER" id="PTHR43528:SF1">
    <property type="entry name" value="ALPHA-KETOGLUTARATE PERMEASE"/>
    <property type="match status" value="1"/>
</dbReference>
<keyword evidence="4" id="KW-1003">Cell membrane</keyword>
<evidence type="ECO:0000256" key="10">
    <source>
        <dbReference type="SAM" id="Phobius"/>
    </source>
</evidence>
<evidence type="ECO:0000313" key="12">
    <source>
        <dbReference type="EMBL" id="TNM38521.1"/>
    </source>
</evidence>
<dbReference type="Pfam" id="PF07690">
    <property type="entry name" value="MFS_1"/>
    <property type="match status" value="1"/>
</dbReference>
<feature type="transmembrane region" description="Helical" evidence="10">
    <location>
        <begin position="156"/>
        <end position="181"/>
    </location>
</feature>
<keyword evidence="8 10" id="KW-0472">Membrane</keyword>
<dbReference type="InterPro" id="IPR005829">
    <property type="entry name" value="Sugar_transporter_CS"/>
</dbReference>
<comment type="subcellular location">
    <subcellularLocation>
        <location evidence="1">Cell membrane</location>
        <topology evidence="1">Multi-pass membrane protein</topology>
    </subcellularLocation>
</comment>
<dbReference type="Proteomes" id="UP000313231">
    <property type="component" value="Unassembled WGS sequence"/>
</dbReference>
<dbReference type="PROSITE" id="PS00217">
    <property type="entry name" value="SUGAR_TRANSPORT_2"/>
    <property type="match status" value="1"/>
</dbReference>
<dbReference type="InterPro" id="IPR011701">
    <property type="entry name" value="MFS"/>
</dbReference>
<comment type="caution">
    <text evidence="12">The sequence shown here is derived from an EMBL/GenBank/DDBJ whole genome shotgun (WGS) entry which is preliminary data.</text>
</comment>
<keyword evidence="6" id="KW-0769">Symport</keyword>
<feature type="transmembrane region" description="Helical" evidence="10">
    <location>
        <begin position="280"/>
        <end position="301"/>
    </location>
</feature>
<dbReference type="InterPro" id="IPR051084">
    <property type="entry name" value="H+-coupled_symporters"/>
</dbReference>
<gene>
    <name evidence="12" type="ORF">FHP29_14880</name>
</gene>
<evidence type="ECO:0000256" key="5">
    <source>
        <dbReference type="ARBA" id="ARBA00022692"/>
    </source>
</evidence>
<evidence type="ECO:0000256" key="8">
    <source>
        <dbReference type="ARBA" id="ARBA00023136"/>
    </source>
</evidence>
<evidence type="ECO:0000313" key="13">
    <source>
        <dbReference type="Proteomes" id="UP000313231"/>
    </source>
</evidence>
<keyword evidence="3" id="KW-0813">Transport</keyword>
<evidence type="ECO:0000256" key="2">
    <source>
        <dbReference type="ARBA" id="ARBA00008240"/>
    </source>
</evidence>
<keyword evidence="7 10" id="KW-1133">Transmembrane helix</keyword>
<evidence type="ECO:0000256" key="6">
    <source>
        <dbReference type="ARBA" id="ARBA00022847"/>
    </source>
</evidence>
<dbReference type="InterPro" id="IPR005828">
    <property type="entry name" value="MFS_sugar_transport-like"/>
</dbReference>
<feature type="transmembrane region" description="Helical" evidence="10">
    <location>
        <begin position="371"/>
        <end position="389"/>
    </location>
</feature>
<accession>A0A5C4VRX9</accession>
<reference evidence="12 13" key="1">
    <citation type="journal article" date="2016" name="Int. J. Syst. Evol. Microbiol.">
        <title>Nocardioides albidus sp. nov., an actinobacterium isolated from garden soil.</title>
        <authorList>
            <person name="Singh H."/>
            <person name="Du J."/>
            <person name="Trinh H."/>
            <person name="Won K."/>
            <person name="Yang J.E."/>
            <person name="Yin C."/>
            <person name="Kook M."/>
            <person name="Yi T.H."/>
        </authorList>
    </citation>
    <scope>NUCLEOTIDE SEQUENCE [LARGE SCALE GENOMIC DNA]</scope>
    <source>
        <strain evidence="12 13">CCTCC AB 2015297</strain>
    </source>
</reference>
<dbReference type="InterPro" id="IPR020846">
    <property type="entry name" value="MFS_dom"/>
</dbReference>
<proteinExistence type="inferred from homology"/>
<name>A0A5C4VRX9_9ACTN</name>
<comment type="similarity">
    <text evidence="2">Belongs to the major facilitator superfamily. Metabolite:H+ Symporter (MHS) family (TC 2.A.1.6) family.</text>
</comment>
<feature type="domain" description="Major facilitator superfamily (MFS) profile" evidence="11">
    <location>
        <begin position="54"/>
        <end position="462"/>
    </location>
</feature>
<feature type="transmembrane region" description="Helical" evidence="10">
    <location>
        <begin position="126"/>
        <end position="150"/>
    </location>
</feature>
<feature type="transmembrane region" description="Helical" evidence="10">
    <location>
        <begin position="94"/>
        <end position="114"/>
    </location>
</feature>
<dbReference type="Gene3D" id="1.20.1250.20">
    <property type="entry name" value="MFS general substrate transporter like domains"/>
    <property type="match status" value="2"/>
</dbReference>
<protein>
    <submittedName>
        <fullName evidence="12">MHS family MFS transporter</fullName>
    </submittedName>
</protein>
<dbReference type="EMBL" id="VDMP01000025">
    <property type="protein sequence ID" value="TNM38521.1"/>
    <property type="molecule type" value="Genomic_DNA"/>
</dbReference>
<dbReference type="GO" id="GO:0005886">
    <property type="term" value="C:plasma membrane"/>
    <property type="evidence" value="ECO:0007669"/>
    <property type="project" value="UniProtKB-SubCell"/>
</dbReference>
<feature type="region of interest" description="Disordered" evidence="9">
    <location>
        <begin position="1"/>
        <end position="27"/>
    </location>
</feature>
<evidence type="ECO:0000259" key="11">
    <source>
        <dbReference type="PROSITE" id="PS50850"/>
    </source>
</evidence>
<feature type="transmembrane region" description="Helical" evidence="10">
    <location>
        <begin position="193"/>
        <end position="216"/>
    </location>
</feature>
<dbReference type="GO" id="GO:0015293">
    <property type="term" value="F:symporter activity"/>
    <property type="evidence" value="ECO:0007669"/>
    <property type="project" value="UniProtKB-KW"/>
</dbReference>
<organism evidence="12 13">
    <name type="scientific">Nocardioides albidus</name>
    <dbReference type="NCBI Taxonomy" id="1517589"/>
    <lineage>
        <taxon>Bacteria</taxon>
        <taxon>Bacillati</taxon>
        <taxon>Actinomycetota</taxon>
        <taxon>Actinomycetes</taxon>
        <taxon>Propionibacteriales</taxon>
        <taxon>Nocardioidaceae</taxon>
        <taxon>Nocardioides</taxon>
    </lineage>
</organism>
<evidence type="ECO:0000256" key="3">
    <source>
        <dbReference type="ARBA" id="ARBA00022448"/>
    </source>
</evidence>
<feature type="compositionally biased region" description="Low complexity" evidence="9">
    <location>
        <begin position="11"/>
        <end position="26"/>
    </location>
</feature>
<dbReference type="Pfam" id="PF00083">
    <property type="entry name" value="Sugar_tr"/>
    <property type="match status" value="1"/>
</dbReference>